<reference evidence="1" key="1">
    <citation type="journal article" date="2014" name="Front. Microbiol.">
        <title>High frequency of phylogenetically diverse reductive dehalogenase-homologous genes in deep subseafloor sedimentary metagenomes.</title>
        <authorList>
            <person name="Kawai M."/>
            <person name="Futagami T."/>
            <person name="Toyoda A."/>
            <person name="Takaki Y."/>
            <person name="Nishi S."/>
            <person name="Hori S."/>
            <person name="Arai W."/>
            <person name="Tsubouchi T."/>
            <person name="Morono Y."/>
            <person name="Uchiyama I."/>
            <person name="Ito T."/>
            <person name="Fujiyama A."/>
            <person name="Inagaki F."/>
            <person name="Takami H."/>
        </authorList>
    </citation>
    <scope>NUCLEOTIDE SEQUENCE</scope>
    <source>
        <strain evidence="1">Expedition CK06-06</strain>
    </source>
</reference>
<dbReference type="Pfam" id="PF19709">
    <property type="entry name" value="DUF6206"/>
    <property type="match status" value="1"/>
</dbReference>
<proteinExistence type="predicted"/>
<evidence type="ECO:0000313" key="1">
    <source>
        <dbReference type="EMBL" id="GAF75637.1"/>
    </source>
</evidence>
<comment type="caution">
    <text evidence="1">The sequence shown here is derived from an EMBL/GenBank/DDBJ whole genome shotgun (WGS) entry which is preliminary data.</text>
</comment>
<dbReference type="EMBL" id="BARS01002972">
    <property type="protein sequence ID" value="GAF75637.1"/>
    <property type="molecule type" value="Genomic_DNA"/>
</dbReference>
<organism evidence="1">
    <name type="scientific">marine sediment metagenome</name>
    <dbReference type="NCBI Taxonomy" id="412755"/>
    <lineage>
        <taxon>unclassified sequences</taxon>
        <taxon>metagenomes</taxon>
        <taxon>ecological metagenomes</taxon>
    </lineage>
</organism>
<dbReference type="InterPro" id="IPR045780">
    <property type="entry name" value="DUF6206"/>
</dbReference>
<dbReference type="AlphaFoldDB" id="X0SIC7"/>
<gene>
    <name evidence="1" type="ORF">S01H1_05716</name>
</gene>
<protein>
    <recommendedName>
        <fullName evidence="2">Protein kinase domain-containing protein</fullName>
    </recommendedName>
</protein>
<accession>X0SIC7</accession>
<sequence>MIRLKIDIEVLKKLERSIDIYNPEKGEVPIKVLGFGEISLVFELLSDVEPIAYKRIPIFDNEKQVNRHILAYNEYNRILDQEVGLNLPKYDVAWFKDDEDKIQFYCVQEKISPESVGNRVIHQINDEDINTLIVLVMREMKKVWEYSKNHETIDLGLDGQISNFMLIGYDPDNPNIDMNTKLTYIDTSTPMFRKNGVEAMDGELFLKSTPSFLRFFVKAAFLDEVIDRYYDWRLVTIDLIANFFKEQRPELIPGIIRQVNKFFKEEASEFNIEPITFEEVQKYYKNDKMIWVIFQNARKIDRFLKTKLFKKKYDFYLPDKIKR</sequence>
<evidence type="ECO:0008006" key="2">
    <source>
        <dbReference type="Google" id="ProtNLM"/>
    </source>
</evidence>
<name>X0SIC7_9ZZZZ</name>